<accession>A0AA38VRQ6</accession>
<comment type="caution">
    <text evidence="2">The sequence shown here is derived from an EMBL/GenBank/DDBJ whole genome shotgun (WGS) entry which is preliminary data.</text>
</comment>
<gene>
    <name evidence="2" type="ORF">NKR19_g7043</name>
</gene>
<feature type="compositionally biased region" description="Basic residues" evidence="1">
    <location>
        <begin position="469"/>
        <end position="480"/>
    </location>
</feature>
<feature type="region of interest" description="Disordered" evidence="1">
    <location>
        <begin position="1"/>
        <end position="518"/>
    </location>
</feature>
<dbReference type="EMBL" id="JANBVN010000117">
    <property type="protein sequence ID" value="KAJ9142889.1"/>
    <property type="molecule type" value="Genomic_DNA"/>
</dbReference>
<evidence type="ECO:0000313" key="2">
    <source>
        <dbReference type="EMBL" id="KAJ9142889.1"/>
    </source>
</evidence>
<feature type="compositionally biased region" description="Basic and acidic residues" evidence="1">
    <location>
        <begin position="359"/>
        <end position="369"/>
    </location>
</feature>
<evidence type="ECO:0000256" key="1">
    <source>
        <dbReference type="SAM" id="MobiDB-lite"/>
    </source>
</evidence>
<evidence type="ECO:0000313" key="3">
    <source>
        <dbReference type="Proteomes" id="UP001174691"/>
    </source>
</evidence>
<feature type="compositionally biased region" description="Acidic residues" evidence="1">
    <location>
        <begin position="425"/>
        <end position="441"/>
    </location>
</feature>
<feature type="compositionally biased region" description="Basic and acidic residues" evidence="1">
    <location>
        <begin position="42"/>
        <end position="69"/>
    </location>
</feature>
<organism evidence="2 3">
    <name type="scientific">Coniochaeta hoffmannii</name>
    <dbReference type="NCBI Taxonomy" id="91930"/>
    <lineage>
        <taxon>Eukaryota</taxon>
        <taxon>Fungi</taxon>
        <taxon>Dikarya</taxon>
        <taxon>Ascomycota</taxon>
        <taxon>Pezizomycotina</taxon>
        <taxon>Sordariomycetes</taxon>
        <taxon>Sordariomycetidae</taxon>
        <taxon>Coniochaetales</taxon>
        <taxon>Coniochaetaceae</taxon>
        <taxon>Coniochaeta</taxon>
    </lineage>
</organism>
<feature type="compositionally biased region" description="Polar residues" evidence="1">
    <location>
        <begin position="370"/>
        <end position="382"/>
    </location>
</feature>
<feature type="compositionally biased region" description="Polar residues" evidence="1">
    <location>
        <begin position="138"/>
        <end position="150"/>
    </location>
</feature>
<proteinExistence type="predicted"/>
<name>A0AA38VRQ6_9PEZI</name>
<feature type="compositionally biased region" description="Polar residues" evidence="1">
    <location>
        <begin position="176"/>
        <end position="189"/>
    </location>
</feature>
<dbReference type="Proteomes" id="UP001174691">
    <property type="component" value="Unassembled WGS sequence"/>
</dbReference>
<dbReference type="AlphaFoldDB" id="A0AA38VRQ6"/>
<feature type="compositionally biased region" description="Basic residues" evidence="1">
    <location>
        <begin position="346"/>
        <end position="358"/>
    </location>
</feature>
<protein>
    <submittedName>
        <fullName evidence="2">Uncharacterized protein</fullName>
    </submittedName>
</protein>
<feature type="compositionally biased region" description="Acidic residues" evidence="1">
    <location>
        <begin position="505"/>
        <end position="514"/>
    </location>
</feature>
<keyword evidence="3" id="KW-1185">Reference proteome</keyword>
<feature type="compositionally biased region" description="Basic and acidic residues" evidence="1">
    <location>
        <begin position="268"/>
        <end position="291"/>
    </location>
</feature>
<sequence>MPRPKRTRAVAARKAPGEATAPHPTAQRVQATTNPSSDIYDLSDREKERVARRKSGADVDTEGRGDAEPKQWQPDNVKGLHDTTIGASPGGIDSPPELGRRGEKSPQRARLTDASGLDLDDDMFGNLDDSLVDGDESGTMQHSNETSSLNVAAFRRRPRVSSIVGKDDAPIRPSSRGPNTPAITSTFSFGNFKRRKREPSILGTNRRHRSTSRQPGGVSGAESADEGDFTRLGEPTPVRRAASRSSAVPSRGMSREPLPGRQTRKRKSLEDHASAEKRVAVEADPEVHESIEDGDSEESALSSPPTTPLRGLTPDPNDPDLAPPASITSSDDSPVIRANLDAFTHRNYHTKRPTSRARKTPELDADHSDISSPPSLTHSPNYTAPAPKSAPRGRARKRDPSPKVTTAELASLLPRRRHKHVDPSSDAEDDPFALDNDDDELSYAQPRGRSRKAARPLGNASNAAGKGKTPVKGKRAKRTYGSRAFSDKENEDEDTIVAAVSDDNAAADEEEQQVDPETSQMMLERMGEELKNAAKKFKEVDKWELEFEEVTEPSSPGNAR</sequence>
<feature type="compositionally biased region" description="Polar residues" evidence="1">
    <location>
        <begin position="27"/>
        <end position="37"/>
    </location>
</feature>
<feature type="compositionally biased region" description="Low complexity" evidence="1">
    <location>
        <begin position="238"/>
        <end position="251"/>
    </location>
</feature>
<reference evidence="2" key="1">
    <citation type="submission" date="2022-07" db="EMBL/GenBank/DDBJ databases">
        <title>Fungi with potential for degradation of polypropylene.</title>
        <authorList>
            <person name="Gostincar C."/>
        </authorList>
    </citation>
    <scope>NUCLEOTIDE SEQUENCE</scope>
    <source>
        <strain evidence="2">EXF-13287</strain>
    </source>
</reference>